<dbReference type="AlphaFoldDB" id="A0A814T2I9"/>
<evidence type="ECO:0000256" key="1">
    <source>
        <dbReference type="SAM" id="MobiDB-lite"/>
    </source>
</evidence>
<evidence type="ECO:0000313" key="4">
    <source>
        <dbReference type="Proteomes" id="UP000663829"/>
    </source>
</evidence>
<protein>
    <submittedName>
        <fullName evidence="2">Uncharacterized protein</fullName>
    </submittedName>
</protein>
<dbReference type="Proteomes" id="UP000681722">
    <property type="component" value="Unassembled WGS sequence"/>
</dbReference>
<feature type="region of interest" description="Disordered" evidence="1">
    <location>
        <begin position="1"/>
        <end position="47"/>
    </location>
</feature>
<reference evidence="2" key="1">
    <citation type="submission" date="2021-02" db="EMBL/GenBank/DDBJ databases">
        <authorList>
            <person name="Nowell W R."/>
        </authorList>
    </citation>
    <scope>NUCLEOTIDE SEQUENCE</scope>
</reference>
<keyword evidence="4" id="KW-1185">Reference proteome</keyword>
<dbReference type="EMBL" id="CAJOBC010006937">
    <property type="protein sequence ID" value="CAF3916002.1"/>
    <property type="molecule type" value="Genomic_DNA"/>
</dbReference>
<evidence type="ECO:0000313" key="3">
    <source>
        <dbReference type="EMBL" id="CAF3916002.1"/>
    </source>
</evidence>
<evidence type="ECO:0000313" key="2">
    <source>
        <dbReference type="EMBL" id="CAF1152512.1"/>
    </source>
</evidence>
<proteinExistence type="predicted"/>
<accession>A0A814T2I9</accession>
<gene>
    <name evidence="2" type="ORF">GPM918_LOCUS21256</name>
    <name evidence="3" type="ORF">SRO942_LOCUS21253</name>
</gene>
<feature type="non-terminal residue" evidence="2">
    <location>
        <position position="47"/>
    </location>
</feature>
<organism evidence="2 4">
    <name type="scientific">Didymodactylos carnosus</name>
    <dbReference type="NCBI Taxonomy" id="1234261"/>
    <lineage>
        <taxon>Eukaryota</taxon>
        <taxon>Metazoa</taxon>
        <taxon>Spiralia</taxon>
        <taxon>Gnathifera</taxon>
        <taxon>Rotifera</taxon>
        <taxon>Eurotatoria</taxon>
        <taxon>Bdelloidea</taxon>
        <taxon>Philodinida</taxon>
        <taxon>Philodinidae</taxon>
        <taxon>Didymodactylos</taxon>
    </lineage>
</organism>
<dbReference type="EMBL" id="CAJNOQ010006937">
    <property type="protein sequence ID" value="CAF1152512.1"/>
    <property type="molecule type" value="Genomic_DNA"/>
</dbReference>
<comment type="caution">
    <text evidence="2">The sequence shown here is derived from an EMBL/GenBank/DDBJ whole genome shotgun (WGS) entry which is preliminary data.</text>
</comment>
<name>A0A814T2I9_9BILA</name>
<dbReference type="Proteomes" id="UP000663829">
    <property type="component" value="Unassembled WGS sequence"/>
</dbReference>
<feature type="compositionally biased region" description="Low complexity" evidence="1">
    <location>
        <begin position="1"/>
        <end position="14"/>
    </location>
</feature>
<sequence>MENHTDTQPPETDSSPPPSPVPFQTPNLDLPPDHNFLAPPTLPLLAI</sequence>